<dbReference type="Proteomes" id="UP000214365">
    <property type="component" value="Unassembled WGS sequence"/>
</dbReference>
<evidence type="ECO:0000313" key="7">
    <source>
        <dbReference type="Proteomes" id="UP000214365"/>
    </source>
</evidence>
<protein>
    <recommendedName>
        <fullName evidence="5">O-methyltransferase C-terminal domain-containing protein</fullName>
    </recommendedName>
</protein>
<proteinExistence type="predicted"/>
<evidence type="ECO:0000256" key="1">
    <source>
        <dbReference type="ARBA" id="ARBA00022603"/>
    </source>
</evidence>
<feature type="active site" description="Proton acceptor" evidence="4">
    <location>
        <position position="322"/>
    </location>
</feature>
<dbReference type="InterPro" id="IPR029063">
    <property type="entry name" value="SAM-dependent_MTases_sf"/>
</dbReference>
<dbReference type="Pfam" id="PF00891">
    <property type="entry name" value="Methyltransf_2"/>
    <property type="match status" value="1"/>
</dbReference>
<keyword evidence="7" id="KW-1185">Reference proteome</keyword>
<dbReference type="SUPFAM" id="SSF46785">
    <property type="entry name" value="Winged helix' DNA-binding domain"/>
    <property type="match status" value="1"/>
</dbReference>
<evidence type="ECO:0000313" key="6">
    <source>
        <dbReference type="EMBL" id="OKL57997.1"/>
    </source>
</evidence>
<dbReference type="GO" id="GO:0032259">
    <property type="term" value="P:methylation"/>
    <property type="evidence" value="ECO:0007669"/>
    <property type="project" value="UniProtKB-KW"/>
</dbReference>
<dbReference type="GeneID" id="31006257"/>
<sequence length="414" mass="46567">MAYINSLVQTIQDGLNREALGDSSSRTVVTEAVDDLKAQVDAPWDILWETRFEILNSICKRLAIETGILHAIVTRDGNPITSSELAEKTNLDKQFIERLIRVLTARRIISEVDVCTYAANDVTRLLDTPGSIAAEKYFFDFLFPIGANLIKCVKDGGIHQFPTKDQKGPFEFTFGAPIFDFLEANKEYKVVFDNLMSGRREGTEVKWFHTYPVASELASIRSNSQSETARSHNEVESNGDPDPVLLVDIAGGRGHDIYAFATEFPDLPGRLILEDLPSTFANVDSARLDMLRSAGIEMLQYDFFTPQPIHGARLYFMRDICHDWPDAECKRFLGNVAKVMTKGYSKLLLDEHVIDDVNANHRAAASDMLMMLVLTGIERTRSQWKELLGSVGLKIVKIWPNRRGQQSVIESELM</sequence>
<dbReference type="Gene3D" id="3.40.50.150">
    <property type="entry name" value="Vaccinia Virus protein VP39"/>
    <property type="match status" value="1"/>
</dbReference>
<feature type="domain" description="O-methyltransferase C-terminal" evidence="5">
    <location>
        <begin position="245"/>
        <end position="392"/>
    </location>
</feature>
<keyword evidence="2" id="KW-0808">Transferase</keyword>
<gene>
    <name evidence="6" type="ORF">UA08_06502</name>
</gene>
<dbReference type="RefSeq" id="XP_020118118.1">
    <property type="nucleotide sequence ID" value="XM_020268786.1"/>
</dbReference>
<evidence type="ECO:0000259" key="5">
    <source>
        <dbReference type="Pfam" id="PF00891"/>
    </source>
</evidence>
<evidence type="ECO:0000256" key="4">
    <source>
        <dbReference type="PIRSR" id="PIRSR005739-1"/>
    </source>
</evidence>
<dbReference type="InterPro" id="IPR036388">
    <property type="entry name" value="WH-like_DNA-bd_sf"/>
</dbReference>
<dbReference type="Gene3D" id="1.10.10.10">
    <property type="entry name" value="Winged helix-like DNA-binding domain superfamily/Winged helix DNA-binding domain"/>
    <property type="match status" value="1"/>
</dbReference>
<dbReference type="OrthoDB" id="2410195at2759"/>
<evidence type="ECO:0000256" key="2">
    <source>
        <dbReference type="ARBA" id="ARBA00022679"/>
    </source>
</evidence>
<dbReference type="InterPro" id="IPR036390">
    <property type="entry name" value="WH_DNA-bd_sf"/>
</dbReference>
<dbReference type="PANTHER" id="PTHR43712:SF11">
    <property type="entry name" value="O-METHYLTRANSFERASE (AFU_ORTHOLOGUE AFUA_2G17820)-RELATED"/>
    <property type="match status" value="1"/>
</dbReference>
<reference evidence="6 7" key="1">
    <citation type="submission" date="2015-06" db="EMBL/GenBank/DDBJ databases">
        <title>Talaromyces atroroseus IBT 11181 draft genome.</title>
        <authorList>
            <person name="Rasmussen K.B."/>
            <person name="Rasmussen S."/>
            <person name="Petersen B."/>
            <person name="Sicheritz-Ponten T."/>
            <person name="Mortensen U.H."/>
            <person name="Thrane U."/>
        </authorList>
    </citation>
    <scope>NUCLEOTIDE SEQUENCE [LARGE SCALE GENOMIC DNA]</scope>
    <source>
        <strain evidence="6 7">IBT 11181</strain>
    </source>
</reference>
<comment type="caution">
    <text evidence="6">The sequence shown here is derived from an EMBL/GenBank/DDBJ whole genome shotgun (WGS) entry which is preliminary data.</text>
</comment>
<dbReference type="PROSITE" id="PS51683">
    <property type="entry name" value="SAM_OMT_II"/>
    <property type="match status" value="1"/>
</dbReference>
<evidence type="ECO:0000256" key="3">
    <source>
        <dbReference type="ARBA" id="ARBA00022691"/>
    </source>
</evidence>
<name>A0A225AWX3_TALAT</name>
<dbReference type="SUPFAM" id="SSF53335">
    <property type="entry name" value="S-adenosyl-L-methionine-dependent methyltransferases"/>
    <property type="match status" value="1"/>
</dbReference>
<keyword evidence="1" id="KW-0489">Methyltransferase</keyword>
<accession>A0A225AWX3</accession>
<dbReference type="InterPro" id="IPR001077">
    <property type="entry name" value="COMT_C"/>
</dbReference>
<dbReference type="EMBL" id="LFMY01000010">
    <property type="protein sequence ID" value="OKL57997.1"/>
    <property type="molecule type" value="Genomic_DNA"/>
</dbReference>
<organism evidence="6 7">
    <name type="scientific">Talaromyces atroroseus</name>
    <dbReference type="NCBI Taxonomy" id="1441469"/>
    <lineage>
        <taxon>Eukaryota</taxon>
        <taxon>Fungi</taxon>
        <taxon>Dikarya</taxon>
        <taxon>Ascomycota</taxon>
        <taxon>Pezizomycotina</taxon>
        <taxon>Eurotiomycetes</taxon>
        <taxon>Eurotiomycetidae</taxon>
        <taxon>Eurotiales</taxon>
        <taxon>Trichocomaceae</taxon>
        <taxon>Talaromyces</taxon>
        <taxon>Talaromyces sect. Trachyspermi</taxon>
    </lineage>
</organism>
<dbReference type="GO" id="GO:0008171">
    <property type="term" value="F:O-methyltransferase activity"/>
    <property type="evidence" value="ECO:0007669"/>
    <property type="project" value="InterPro"/>
</dbReference>
<keyword evidence="3" id="KW-0949">S-adenosyl-L-methionine</keyword>
<dbReference type="InterPro" id="IPR016461">
    <property type="entry name" value="COMT-like"/>
</dbReference>
<dbReference type="PIRSF" id="PIRSF005739">
    <property type="entry name" value="O-mtase"/>
    <property type="match status" value="1"/>
</dbReference>
<dbReference type="PANTHER" id="PTHR43712">
    <property type="entry name" value="PUTATIVE (AFU_ORTHOLOGUE AFUA_4G14580)-RELATED"/>
    <property type="match status" value="1"/>
</dbReference>
<dbReference type="AlphaFoldDB" id="A0A225AWX3"/>